<dbReference type="PROSITE" id="PS00018">
    <property type="entry name" value="EF_HAND_1"/>
    <property type="match status" value="1"/>
</dbReference>
<dbReference type="SMART" id="SM00054">
    <property type="entry name" value="EFh"/>
    <property type="match status" value="1"/>
</dbReference>
<keyword evidence="1" id="KW-0106">Calcium</keyword>
<dbReference type="InterPro" id="IPR002048">
    <property type="entry name" value="EF_hand_dom"/>
</dbReference>
<protein>
    <recommendedName>
        <fullName evidence="3">EF-hand domain-containing protein</fullName>
    </recommendedName>
</protein>
<dbReference type="Proteomes" id="UP000289340">
    <property type="component" value="Chromosome 3"/>
</dbReference>
<feature type="region of interest" description="Disordered" evidence="2">
    <location>
        <begin position="62"/>
        <end position="145"/>
    </location>
</feature>
<dbReference type="CDD" id="cd00051">
    <property type="entry name" value="EFh"/>
    <property type="match status" value="1"/>
</dbReference>
<feature type="region of interest" description="Disordered" evidence="2">
    <location>
        <begin position="1"/>
        <end position="44"/>
    </location>
</feature>
<dbReference type="Gramene" id="XM_028368453.1">
    <property type="protein sequence ID" value="XP_028224254.1"/>
    <property type="gene ID" value="LOC114405929"/>
</dbReference>
<evidence type="ECO:0000259" key="3">
    <source>
        <dbReference type="PROSITE" id="PS50222"/>
    </source>
</evidence>
<sequence>MAERETSESEDPSSSGSEYEDAQTVEGNGVKKKKGLSEYEKQRMSRIAENRARLEALGLPQIASSLKGSSQPHKATKGKEKKKKVKDDDDEEYEPEEDEGEQVSGSSSEENEDRKDEDFAIENASGSRKRKVKNKSLKKKARVSGKKHVSNSEYIDYDDDEALRQAIALSLQDSAEGSYLPDKNVVNTSKTEKKGSGHVQEDKGRKNKKSFASRLQLTEDELIVHFFQLDEAGKGTISVRDIQRAATAHDFLWTDKELVDMIRYFDSDGDGKLSLDDFRKIVVRCNLIKGS</sequence>
<dbReference type="Proteomes" id="UP000053555">
    <property type="component" value="Unassembled WGS sequence"/>
</dbReference>
<dbReference type="EMBL" id="KN646533">
    <property type="protein sequence ID" value="KHN38821.1"/>
    <property type="molecule type" value="Genomic_DNA"/>
</dbReference>
<feature type="region of interest" description="Disordered" evidence="2">
    <location>
        <begin position="178"/>
        <end position="210"/>
    </location>
</feature>
<dbReference type="PROSITE" id="PS50222">
    <property type="entry name" value="EF_HAND_2"/>
    <property type="match status" value="1"/>
</dbReference>
<feature type="compositionally biased region" description="Acidic residues" evidence="2">
    <location>
        <begin position="88"/>
        <end position="101"/>
    </location>
</feature>
<evidence type="ECO:0000313" key="4">
    <source>
        <dbReference type="EMBL" id="KHN38821.1"/>
    </source>
</evidence>
<dbReference type="InterPro" id="IPR003903">
    <property type="entry name" value="UIM_dom"/>
</dbReference>
<organism evidence="4">
    <name type="scientific">Glycine soja</name>
    <name type="common">Wild soybean</name>
    <dbReference type="NCBI Taxonomy" id="3848"/>
    <lineage>
        <taxon>Eukaryota</taxon>
        <taxon>Viridiplantae</taxon>
        <taxon>Streptophyta</taxon>
        <taxon>Embryophyta</taxon>
        <taxon>Tracheophyta</taxon>
        <taxon>Spermatophyta</taxon>
        <taxon>Magnoliopsida</taxon>
        <taxon>eudicotyledons</taxon>
        <taxon>Gunneridae</taxon>
        <taxon>Pentapetalae</taxon>
        <taxon>rosids</taxon>
        <taxon>fabids</taxon>
        <taxon>Fabales</taxon>
        <taxon>Fabaceae</taxon>
        <taxon>Papilionoideae</taxon>
        <taxon>50 kb inversion clade</taxon>
        <taxon>NPAAA clade</taxon>
        <taxon>indigoferoid/millettioid clade</taxon>
        <taxon>Phaseoleae</taxon>
        <taxon>Glycine</taxon>
        <taxon>Glycine subgen. Soja</taxon>
    </lineage>
</organism>
<reference evidence="5 6" key="2">
    <citation type="submission" date="2018-09" db="EMBL/GenBank/DDBJ databases">
        <title>A high-quality reference genome of wild soybean provides a powerful tool to mine soybean genomes.</title>
        <authorList>
            <person name="Xie M."/>
            <person name="Chung C.Y.L."/>
            <person name="Li M.-W."/>
            <person name="Wong F.-L."/>
            <person name="Chan T.-F."/>
            <person name="Lam H.-M."/>
        </authorList>
    </citation>
    <scope>NUCLEOTIDE SEQUENCE [LARGE SCALE GENOMIC DNA]</scope>
    <source>
        <strain evidence="6">cv. W05</strain>
        <tissue evidence="5">Hypocotyl of etiolated seedlings</tissue>
    </source>
</reference>
<gene>
    <name evidence="5" type="ORF">D0Y65_005942</name>
    <name evidence="4" type="ORF">glysoja_041135</name>
</gene>
<feature type="compositionally biased region" description="Polar residues" evidence="2">
    <location>
        <begin position="62"/>
        <end position="73"/>
    </location>
</feature>
<proteinExistence type="predicted"/>
<dbReference type="SUPFAM" id="SSF47473">
    <property type="entry name" value="EF-hand"/>
    <property type="match status" value="1"/>
</dbReference>
<dbReference type="InterPro" id="IPR011992">
    <property type="entry name" value="EF-hand-dom_pair"/>
</dbReference>
<evidence type="ECO:0000256" key="2">
    <source>
        <dbReference type="SAM" id="MobiDB-lite"/>
    </source>
</evidence>
<dbReference type="GO" id="GO:0005509">
    <property type="term" value="F:calcium ion binding"/>
    <property type="evidence" value="ECO:0007669"/>
    <property type="project" value="InterPro"/>
</dbReference>
<dbReference type="InterPro" id="IPR018247">
    <property type="entry name" value="EF_Hand_1_Ca_BS"/>
</dbReference>
<reference evidence="4" key="1">
    <citation type="submission" date="2014-07" db="EMBL/GenBank/DDBJ databases">
        <title>Identification of a novel salt tolerance gene in wild soybean by whole-genome sequencing.</title>
        <authorList>
            <person name="Lam H.-M."/>
            <person name="Qi X."/>
            <person name="Li M.-W."/>
            <person name="Liu X."/>
            <person name="Xie M."/>
            <person name="Ni M."/>
            <person name="Xu X."/>
        </authorList>
    </citation>
    <scope>NUCLEOTIDE SEQUENCE [LARGE SCALE GENOMIC DNA]</scope>
    <source>
        <tissue evidence="4">Root</tissue>
    </source>
</reference>
<evidence type="ECO:0000256" key="1">
    <source>
        <dbReference type="ARBA" id="ARBA00022837"/>
    </source>
</evidence>
<keyword evidence="6" id="KW-1185">Reference proteome</keyword>
<feature type="domain" description="EF-hand" evidence="3">
    <location>
        <begin position="253"/>
        <end position="288"/>
    </location>
</feature>
<feature type="compositionally biased region" description="Basic and acidic residues" evidence="2">
    <location>
        <begin position="35"/>
        <end position="44"/>
    </location>
</feature>
<evidence type="ECO:0000313" key="5">
    <source>
        <dbReference type="EMBL" id="RZC18913.1"/>
    </source>
</evidence>
<dbReference type="Gene3D" id="1.10.238.10">
    <property type="entry name" value="EF-hand"/>
    <property type="match status" value="1"/>
</dbReference>
<dbReference type="EMBL" id="QZWG01000003">
    <property type="protein sequence ID" value="RZC18913.1"/>
    <property type="molecule type" value="Genomic_DNA"/>
</dbReference>
<feature type="compositionally biased region" description="Basic residues" evidence="2">
    <location>
        <begin position="127"/>
        <end position="145"/>
    </location>
</feature>
<dbReference type="AlphaFoldDB" id="A0A0B2RWP8"/>
<feature type="compositionally biased region" description="Basic residues" evidence="2">
    <location>
        <begin position="74"/>
        <end position="84"/>
    </location>
</feature>
<accession>A0A0B2RWP8</accession>
<dbReference type="PROSITE" id="PS50330">
    <property type="entry name" value="UIM"/>
    <property type="match status" value="1"/>
</dbReference>
<dbReference type="Pfam" id="PF13499">
    <property type="entry name" value="EF-hand_7"/>
    <property type="match status" value="1"/>
</dbReference>
<feature type="compositionally biased region" description="Basic and acidic residues" evidence="2">
    <location>
        <begin position="190"/>
        <end position="204"/>
    </location>
</feature>
<name>A0A0B2RWP8_GLYSO</name>
<evidence type="ECO:0000313" key="6">
    <source>
        <dbReference type="Proteomes" id="UP000289340"/>
    </source>
</evidence>